<keyword evidence="5 7" id="KW-1133">Transmembrane helix</keyword>
<comment type="subcellular location">
    <subcellularLocation>
        <location evidence="1">Membrane</location>
        <topology evidence="1">Multi-pass membrane protein</topology>
    </subcellularLocation>
</comment>
<evidence type="ECO:0000256" key="3">
    <source>
        <dbReference type="ARBA" id="ARBA00022692"/>
    </source>
</evidence>
<dbReference type="FunCoup" id="A0A0H2SLI2">
    <property type="interactions" value="334"/>
</dbReference>
<comment type="similarity">
    <text evidence="2">Belongs to the peptidase S54 family.</text>
</comment>
<keyword evidence="4" id="KW-0378">Hydrolase</keyword>
<dbReference type="GO" id="GO:0016020">
    <property type="term" value="C:membrane"/>
    <property type="evidence" value="ECO:0007669"/>
    <property type="project" value="UniProtKB-SubCell"/>
</dbReference>
<evidence type="ECO:0000256" key="6">
    <source>
        <dbReference type="ARBA" id="ARBA00023136"/>
    </source>
</evidence>
<keyword evidence="6 7" id="KW-0472">Membrane</keyword>
<dbReference type="AlphaFoldDB" id="A0A0H2SLI2"/>
<evidence type="ECO:0000256" key="1">
    <source>
        <dbReference type="ARBA" id="ARBA00004141"/>
    </source>
</evidence>
<evidence type="ECO:0000256" key="7">
    <source>
        <dbReference type="SAM" id="Phobius"/>
    </source>
</evidence>
<reference evidence="9 10" key="1">
    <citation type="submission" date="2015-04" db="EMBL/GenBank/DDBJ databases">
        <title>Complete genome sequence of Schizopora paradoxa KUC8140, a cosmopolitan wood degrader in East Asia.</title>
        <authorList>
            <consortium name="DOE Joint Genome Institute"/>
            <person name="Min B."/>
            <person name="Park H."/>
            <person name="Jang Y."/>
            <person name="Kim J.-J."/>
            <person name="Kim K.H."/>
            <person name="Pangilinan J."/>
            <person name="Lipzen A."/>
            <person name="Riley R."/>
            <person name="Grigoriev I.V."/>
            <person name="Spatafora J.W."/>
            <person name="Choi I.-G."/>
        </authorList>
    </citation>
    <scope>NUCLEOTIDE SEQUENCE [LARGE SCALE GENOMIC DNA]</scope>
    <source>
        <strain evidence="9 10">KUC8140</strain>
    </source>
</reference>
<dbReference type="InterPro" id="IPR022764">
    <property type="entry name" value="Peptidase_S54_rhomboid_dom"/>
</dbReference>
<dbReference type="EMBL" id="KQ085899">
    <property type="protein sequence ID" value="KLO17916.1"/>
    <property type="molecule type" value="Genomic_DNA"/>
</dbReference>
<dbReference type="GO" id="GO:0006465">
    <property type="term" value="P:signal peptide processing"/>
    <property type="evidence" value="ECO:0007669"/>
    <property type="project" value="TreeGrafter"/>
</dbReference>
<feature type="transmembrane region" description="Helical" evidence="7">
    <location>
        <begin position="239"/>
        <end position="260"/>
    </location>
</feature>
<feature type="transmembrane region" description="Helical" evidence="7">
    <location>
        <begin position="369"/>
        <end position="389"/>
    </location>
</feature>
<dbReference type="GO" id="GO:0004252">
    <property type="term" value="F:serine-type endopeptidase activity"/>
    <property type="evidence" value="ECO:0007669"/>
    <property type="project" value="InterPro"/>
</dbReference>
<sequence>MFSSLSSRSLRCSVHLRSPACRATFRTSPLRRFPRVNERNPQITGEHLSHRLESRTPSFKEELLKDDPTYDMKTFMRSLNKPKIGRQILFATTGMCLSFILAAVFSEEDTEHWKEALESAKGWSLTGMSVSSEDMRRARQFSLAKKLQNNVKKLQDALAPLPKMISNFFVWTYAQVATSYLNASEGGRLAWQIGALNAAVWVAWQIPRLHPVMAARFMHHPLSGRATTLLTSMFSHQSLVHLAFNTIALTSFGSASGHFLAQRQAQNPDGTLESTPRYHLLAVFISAGLFSGLVSHVVAARIHFPRIIKHLSSTTKNASNSSSGRFFSTPRPPNDILPSLGASGGVYALVTMTALAYKDAEVSMFFLPLSIPIQWGVGGMVALDVLGIIRGWRMFDHWAHLGGAAFGAIYWKYGPSFWDALRADYEDEDEDVKLKNS</sequence>
<dbReference type="Proteomes" id="UP000053477">
    <property type="component" value="Unassembled WGS sequence"/>
</dbReference>
<dbReference type="STRING" id="27342.A0A0H2SLI2"/>
<evidence type="ECO:0000313" key="9">
    <source>
        <dbReference type="EMBL" id="KLO17916.1"/>
    </source>
</evidence>
<evidence type="ECO:0000259" key="8">
    <source>
        <dbReference type="Pfam" id="PF01694"/>
    </source>
</evidence>
<dbReference type="InParanoid" id="A0A0H2SLI2"/>
<dbReference type="OrthoDB" id="10260614at2759"/>
<evidence type="ECO:0000256" key="4">
    <source>
        <dbReference type="ARBA" id="ARBA00022801"/>
    </source>
</evidence>
<protein>
    <recommendedName>
        <fullName evidence="8">Peptidase S54 rhomboid domain-containing protein</fullName>
    </recommendedName>
</protein>
<keyword evidence="3 7" id="KW-0812">Transmembrane</keyword>
<gene>
    <name evidence="9" type="ORF">SCHPADRAFT_867276</name>
</gene>
<evidence type="ECO:0000256" key="5">
    <source>
        <dbReference type="ARBA" id="ARBA00022989"/>
    </source>
</evidence>
<dbReference type="InterPro" id="IPR050925">
    <property type="entry name" value="Rhomboid_protease_S54"/>
</dbReference>
<organism evidence="9 10">
    <name type="scientific">Schizopora paradoxa</name>
    <dbReference type="NCBI Taxonomy" id="27342"/>
    <lineage>
        <taxon>Eukaryota</taxon>
        <taxon>Fungi</taxon>
        <taxon>Dikarya</taxon>
        <taxon>Basidiomycota</taxon>
        <taxon>Agaricomycotina</taxon>
        <taxon>Agaricomycetes</taxon>
        <taxon>Hymenochaetales</taxon>
        <taxon>Schizoporaceae</taxon>
        <taxon>Schizopora</taxon>
    </lineage>
</organism>
<dbReference type="SUPFAM" id="SSF144091">
    <property type="entry name" value="Rhomboid-like"/>
    <property type="match status" value="1"/>
</dbReference>
<dbReference type="PANTHER" id="PTHR43731">
    <property type="entry name" value="RHOMBOID PROTEASE"/>
    <property type="match status" value="1"/>
</dbReference>
<dbReference type="InterPro" id="IPR035952">
    <property type="entry name" value="Rhomboid-like_sf"/>
</dbReference>
<feature type="transmembrane region" description="Helical" evidence="7">
    <location>
        <begin position="280"/>
        <end position="300"/>
    </location>
</feature>
<evidence type="ECO:0000256" key="2">
    <source>
        <dbReference type="ARBA" id="ARBA00009045"/>
    </source>
</evidence>
<keyword evidence="10" id="KW-1185">Reference proteome</keyword>
<dbReference type="Pfam" id="PF01694">
    <property type="entry name" value="Rhomboid"/>
    <property type="match status" value="1"/>
</dbReference>
<dbReference type="PANTHER" id="PTHR43731:SF14">
    <property type="entry name" value="PRESENILIN-ASSOCIATED RHOMBOID-LIKE PROTEIN, MITOCHONDRIAL"/>
    <property type="match status" value="1"/>
</dbReference>
<name>A0A0H2SLI2_9AGAM</name>
<feature type="transmembrane region" description="Helical" evidence="7">
    <location>
        <begin position="88"/>
        <end position="105"/>
    </location>
</feature>
<dbReference type="Gene3D" id="1.20.1540.10">
    <property type="entry name" value="Rhomboid-like"/>
    <property type="match status" value="1"/>
</dbReference>
<accession>A0A0H2SLI2</accession>
<feature type="domain" description="Peptidase S54 rhomboid" evidence="8">
    <location>
        <begin position="225"/>
        <end position="410"/>
    </location>
</feature>
<evidence type="ECO:0000313" key="10">
    <source>
        <dbReference type="Proteomes" id="UP000053477"/>
    </source>
</evidence>
<proteinExistence type="inferred from homology"/>
<feature type="transmembrane region" description="Helical" evidence="7">
    <location>
        <begin position="336"/>
        <end position="357"/>
    </location>
</feature>